<keyword evidence="2 4" id="KW-0479">Metal-binding</keyword>
<organism evidence="6 7">
    <name type="scientific">Pelovirga terrestris</name>
    <dbReference type="NCBI Taxonomy" id="2771352"/>
    <lineage>
        <taxon>Bacteria</taxon>
        <taxon>Pseudomonadati</taxon>
        <taxon>Thermodesulfobacteriota</taxon>
        <taxon>Desulfuromonadia</taxon>
        <taxon>Geobacterales</taxon>
        <taxon>Geobacteraceae</taxon>
        <taxon>Pelovirga</taxon>
    </lineage>
</organism>
<feature type="domain" description="Cytochrome c" evidence="5">
    <location>
        <begin position="31"/>
        <end position="111"/>
    </location>
</feature>
<dbReference type="AlphaFoldDB" id="A0A8J6QM30"/>
<evidence type="ECO:0000313" key="6">
    <source>
        <dbReference type="EMBL" id="MBD1401059.1"/>
    </source>
</evidence>
<dbReference type="PROSITE" id="PS51007">
    <property type="entry name" value="CYTC"/>
    <property type="match status" value="1"/>
</dbReference>
<sequence length="111" mass="11988">MRYPSIFFILLLAGGILILATRVSADPPPPADGSASQLVESLGCRGCHRIQDFGGNLAPDLTAIGTRLTTAEIAEQLTSHSRPGEHQLMPSYTSLTTEEINKLSSYLYQLN</sequence>
<dbReference type="InterPro" id="IPR009056">
    <property type="entry name" value="Cyt_c-like_dom"/>
</dbReference>
<dbReference type="EMBL" id="JACWUN010000011">
    <property type="protein sequence ID" value="MBD1401059.1"/>
    <property type="molecule type" value="Genomic_DNA"/>
</dbReference>
<proteinExistence type="predicted"/>
<dbReference type="InterPro" id="IPR036909">
    <property type="entry name" value="Cyt_c-like_dom_sf"/>
</dbReference>
<name>A0A8J6QM30_9BACT</name>
<evidence type="ECO:0000259" key="5">
    <source>
        <dbReference type="PROSITE" id="PS51007"/>
    </source>
</evidence>
<reference evidence="6" key="1">
    <citation type="submission" date="2020-09" db="EMBL/GenBank/DDBJ databases">
        <title>Pelobacter alkaliphilus sp. nov., a novel anaerobic arsenate-reducing bacterium from terrestrial mud volcano.</title>
        <authorList>
            <person name="Khomyakova M.A."/>
            <person name="Merkel A.Y."/>
            <person name="Slobodkin A.I."/>
        </authorList>
    </citation>
    <scope>NUCLEOTIDE SEQUENCE</scope>
    <source>
        <strain evidence="6">M08fum</strain>
    </source>
</reference>
<dbReference type="GO" id="GO:0009055">
    <property type="term" value="F:electron transfer activity"/>
    <property type="evidence" value="ECO:0007669"/>
    <property type="project" value="InterPro"/>
</dbReference>
<keyword evidence="1 4" id="KW-0349">Heme</keyword>
<protein>
    <submittedName>
        <fullName evidence="6">C-type cytochrome</fullName>
    </submittedName>
</protein>
<evidence type="ECO:0000256" key="4">
    <source>
        <dbReference type="PROSITE-ProRule" id="PRU00433"/>
    </source>
</evidence>
<evidence type="ECO:0000313" key="7">
    <source>
        <dbReference type="Proteomes" id="UP000632828"/>
    </source>
</evidence>
<dbReference type="GO" id="GO:0020037">
    <property type="term" value="F:heme binding"/>
    <property type="evidence" value="ECO:0007669"/>
    <property type="project" value="InterPro"/>
</dbReference>
<accession>A0A8J6QM30</accession>
<gene>
    <name evidence="6" type="ORF">ICT70_10270</name>
</gene>
<keyword evidence="3 4" id="KW-0408">Iron</keyword>
<dbReference type="RefSeq" id="WP_191156253.1">
    <property type="nucleotide sequence ID" value="NZ_JACWUN010000011.1"/>
</dbReference>
<evidence type="ECO:0000256" key="1">
    <source>
        <dbReference type="ARBA" id="ARBA00022617"/>
    </source>
</evidence>
<keyword evidence="7" id="KW-1185">Reference proteome</keyword>
<dbReference type="Proteomes" id="UP000632828">
    <property type="component" value="Unassembled WGS sequence"/>
</dbReference>
<dbReference type="GO" id="GO:0046872">
    <property type="term" value="F:metal ion binding"/>
    <property type="evidence" value="ECO:0007669"/>
    <property type="project" value="UniProtKB-KW"/>
</dbReference>
<evidence type="ECO:0000256" key="3">
    <source>
        <dbReference type="ARBA" id="ARBA00023004"/>
    </source>
</evidence>
<dbReference type="Pfam" id="PF00034">
    <property type="entry name" value="Cytochrom_C"/>
    <property type="match status" value="1"/>
</dbReference>
<comment type="caution">
    <text evidence="6">The sequence shown here is derived from an EMBL/GenBank/DDBJ whole genome shotgun (WGS) entry which is preliminary data.</text>
</comment>
<evidence type="ECO:0000256" key="2">
    <source>
        <dbReference type="ARBA" id="ARBA00022723"/>
    </source>
</evidence>
<dbReference type="Gene3D" id="1.10.760.10">
    <property type="entry name" value="Cytochrome c-like domain"/>
    <property type="match status" value="1"/>
</dbReference>
<dbReference type="SUPFAM" id="SSF46626">
    <property type="entry name" value="Cytochrome c"/>
    <property type="match status" value="1"/>
</dbReference>